<protein>
    <submittedName>
        <fullName evidence="1">Sarcosine oxidase subunit delta</fullName>
    </submittedName>
</protein>
<evidence type="ECO:0000313" key="2">
    <source>
        <dbReference type="EMBL" id="RKS91226.1"/>
    </source>
</evidence>
<keyword evidence="4" id="KW-1185">Reference proteome</keyword>
<evidence type="ECO:0000313" key="1">
    <source>
        <dbReference type="EMBL" id="BBE34195.1"/>
    </source>
</evidence>
<dbReference type="InterPro" id="IPR006279">
    <property type="entry name" value="SoxD"/>
</dbReference>
<evidence type="ECO:0000313" key="3">
    <source>
        <dbReference type="Proteomes" id="UP000275727"/>
    </source>
</evidence>
<reference evidence="2 4" key="2">
    <citation type="submission" date="2018-10" db="EMBL/GenBank/DDBJ databases">
        <title>Genomic Encyclopedia of Type Strains, Phase IV (KMG-IV): sequencing the most valuable type-strain genomes for metagenomic binning, comparative biology and taxonomic classification.</title>
        <authorList>
            <person name="Goeker M."/>
        </authorList>
    </citation>
    <scope>NUCLEOTIDE SEQUENCE [LARGE SCALE GENOMIC DNA]</scope>
    <source>
        <strain evidence="2 4">DSM 19791</strain>
    </source>
</reference>
<gene>
    <name evidence="1" type="primary">soxD_1</name>
    <name evidence="2" type="ORF">DFR51_0782</name>
    <name evidence="1" type="ORF">SmB9_18530</name>
</gene>
<dbReference type="GO" id="GO:0046653">
    <property type="term" value="P:tetrahydrofolate metabolic process"/>
    <property type="evidence" value="ECO:0007669"/>
    <property type="project" value="InterPro"/>
</dbReference>
<dbReference type="EMBL" id="AP018711">
    <property type="protein sequence ID" value="BBE34195.1"/>
    <property type="molecule type" value="Genomic_DNA"/>
</dbReference>
<reference evidence="1 3" key="1">
    <citation type="submission" date="2018-06" db="EMBL/GenBank/DDBJ databases">
        <title>Complete Genome Sequence of the Microcystin-Degrading Bacterium Sphingosinicella microcystinivorans Strain B-9.</title>
        <authorList>
            <person name="Jin H."/>
            <person name="Nishizawa T."/>
            <person name="Guo Y."/>
            <person name="Nishizawa A."/>
            <person name="Park H."/>
            <person name="Kato H."/>
            <person name="Tsuji K."/>
            <person name="Harada K."/>
        </authorList>
    </citation>
    <scope>NUCLEOTIDE SEQUENCE [LARGE SCALE GENOMIC DNA]</scope>
    <source>
        <strain evidence="1 3">B9</strain>
    </source>
</reference>
<dbReference type="Pfam" id="PF04267">
    <property type="entry name" value="SoxD"/>
    <property type="match status" value="1"/>
</dbReference>
<dbReference type="GO" id="GO:0008115">
    <property type="term" value="F:sarcosine oxidase activity"/>
    <property type="evidence" value="ECO:0007669"/>
    <property type="project" value="InterPro"/>
</dbReference>
<dbReference type="NCBIfam" id="TIGR01374">
    <property type="entry name" value="soxD"/>
    <property type="match status" value="1"/>
</dbReference>
<dbReference type="Proteomes" id="UP000276029">
    <property type="component" value="Unassembled WGS sequence"/>
</dbReference>
<dbReference type="InterPro" id="IPR038561">
    <property type="entry name" value="SoxD_sf"/>
</dbReference>
<dbReference type="Gene3D" id="3.30.2270.10">
    <property type="entry name" value="Folate-binding superfamily"/>
    <property type="match status" value="1"/>
</dbReference>
<accession>A0AAD1G106</accession>
<dbReference type="KEGG" id="smic:SmB9_18530"/>
<organism evidence="1 3">
    <name type="scientific">Sphingosinicella microcystinivorans</name>
    <dbReference type="NCBI Taxonomy" id="335406"/>
    <lineage>
        <taxon>Bacteria</taxon>
        <taxon>Pseudomonadati</taxon>
        <taxon>Pseudomonadota</taxon>
        <taxon>Alphaproteobacteria</taxon>
        <taxon>Sphingomonadales</taxon>
        <taxon>Sphingosinicellaceae</taxon>
        <taxon>Sphingosinicella</taxon>
    </lineage>
</organism>
<dbReference type="RefSeq" id="WP_121047702.1">
    <property type="nucleotide sequence ID" value="NZ_AP018711.1"/>
</dbReference>
<name>A0AAD1G106_SPHMI</name>
<evidence type="ECO:0000313" key="4">
    <source>
        <dbReference type="Proteomes" id="UP000276029"/>
    </source>
</evidence>
<sequence>MLIIDCPYCGARPELEFSYGGQAHIARPQHPADLCDEDWNGYLYVRDNPKGVHAERWRHIHGCARFFNALRDTRTDHFLATYKVGEPAPKVSRP</sequence>
<dbReference type="Proteomes" id="UP000275727">
    <property type="component" value="Chromosome"/>
</dbReference>
<dbReference type="EMBL" id="RBWX01000007">
    <property type="protein sequence ID" value="RKS91226.1"/>
    <property type="molecule type" value="Genomic_DNA"/>
</dbReference>
<dbReference type="AlphaFoldDB" id="A0AAD1G106"/>
<proteinExistence type="predicted"/>